<reference evidence="3" key="1">
    <citation type="submission" date="2025-08" db="UniProtKB">
        <authorList>
            <consortium name="RefSeq"/>
        </authorList>
    </citation>
    <scope>IDENTIFICATION</scope>
    <source>
        <tissue evidence="3">Total insect</tissue>
    </source>
</reference>
<dbReference type="InParanoid" id="A0A6P8Z9R8"/>
<feature type="region of interest" description="Disordered" evidence="1">
    <location>
        <begin position="77"/>
        <end position="140"/>
    </location>
</feature>
<sequence length="175" mass="18797">MASSLPSSVDLPHILRVKGLAPAIVSRLEEEGFDGLSFLKASPSLLLALKFKGAEIVAIQALQNDDTFKDATVDTGFKATPENATSPVVRRSLRSNSSARNTPSPAHSRHRNSPVGSPNQFGGGRDISSTPTRDPVSLRQRIATNQLAKTVTFAERTSFALKPQKTILPSGKNFF</sequence>
<protein>
    <submittedName>
        <fullName evidence="3">Uncharacterized protein LOC117648694</fullName>
    </submittedName>
</protein>
<dbReference type="GeneID" id="117648694"/>
<evidence type="ECO:0000256" key="1">
    <source>
        <dbReference type="SAM" id="MobiDB-lite"/>
    </source>
</evidence>
<gene>
    <name evidence="3" type="primary">LOC117648694</name>
</gene>
<dbReference type="KEGG" id="tpal:117648694"/>
<name>A0A6P8Z9R8_THRPL</name>
<organism evidence="3">
    <name type="scientific">Thrips palmi</name>
    <name type="common">Melon thrips</name>
    <dbReference type="NCBI Taxonomy" id="161013"/>
    <lineage>
        <taxon>Eukaryota</taxon>
        <taxon>Metazoa</taxon>
        <taxon>Ecdysozoa</taxon>
        <taxon>Arthropoda</taxon>
        <taxon>Hexapoda</taxon>
        <taxon>Insecta</taxon>
        <taxon>Pterygota</taxon>
        <taxon>Neoptera</taxon>
        <taxon>Paraneoptera</taxon>
        <taxon>Thysanoptera</taxon>
        <taxon>Terebrantia</taxon>
        <taxon>Thripoidea</taxon>
        <taxon>Thripidae</taxon>
        <taxon>Thrips</taxon>
    </lineage>
</organism>
<dbReference type="AlphaFoldDB" id="A0A6P8Z9R8"/>
<evidence type="ECO:0000313" key="3">
    <source>
        <dbReference type="RefSeq" id="XP_034247251.1"/>
    </source>
</evidence>
<dbReference type="RefSeq" id="XP_034247251.1">
    <property type="nucleotide sequence ID" value="XM_034391360.1"/>
</dbReference>
<evidence type="ECO:0000313" key="2">
    <source>
        <dbReference type="Proteomes" id="UP000515158"/>
    </source>
</evidence>
<proteinExistence type="predicted"/>
<accession>A0A6P8Z9R8</accession>
<dbReference type="Proteomes" id="UP000515158">
    <property type="component" value="Unplaced"/>
</dbReference>
<keyword evidence="2" id="KW-1185">Reference proteome</keyword>